<dbReference type="RefSeq" id="WP_046909208.1">
    <property type="nucleotide sequence ID" value="NZ_BAAAXG010000009.1"/>
</dbReference>
<organism evidence="1 2">
    <name type="scientific">Streptomyces showdoensis</name>
    <dbReference type="NCBI Taxonomy" id="68268"/>
    <lineage>
        <taxon>Bacteria</taxon>
        <taxon>Bacillati</taxon>
        <taxon>Actinomycetota</taxon>
        <taxon>Actinomycetes</taxon>
        <taxon>Kitasatosporales</taxon>
        <taxon>Streptomycetaceae</taxon>
        <taxon>Streptomyces</taxon>
    </lineage>
</organism>
<reference evidence="1 2" key="1">
    <citation type="submission" date="2015-05" db="EMBL/GenBank/DDBJ databases">
        <title>Draft Genome assembly of Streptomyces showdoensis.</title>
        <authorList>
            <person name="Thapa K.K."/>
            <person name="Metsa-Ketela M."/>
        </authorList>
    </citation>
    <scope>NUCLEOTIDE SEQUENCE [LARGE SCALE GENOMIC DNA]</scope>
    <source>
        <strain evidence="1 2">ATCC 15227</strain>
    </source>
</reference>
<proteinExistence type="predicted"/>
<accession>A0A2P2GKL2</accession>
<dbReference type="EMBL" id="LAQS01000030">
    <property type="protein sequence ID" value="KKZ72046.1"/>
    <property type="molecule type" value="Genomic_DNA"/>
</dbReference>
<protein>
    <submittedName>
        <fullName evidence="1">Uncharacterized protein</fullName>
    </submittedName>
</protein>
<keyword evidence="2" id="KW-1185">Reference proteome</keyword>
<evidence type="ECO:0000313" key="2">
    <source>
        <dbReference type="Proteomes" id="UP000265325"/>
    </source>
</evidence>
<sequence length="139" mass="14810">MAKGSYPWYHRPGELQPPVEVGVPPLDDELEGVLDDTAGVHPGVDMIRDGIRLLALDALTADQTQTILSTIAGNGTDLLAAFGLLVQRLTNADSNPALDGLDAETAKQVELCGERFAYELAEFAPRDHTGEAAALIDRS</sequence>
<dbReference type="OrthoDB" id="4259279at2"/>
<dbReference type="AlphaFoldDB" id="A0A2P2GKL2"/>
<dbReference type="Proteomes" id="UP000265325">
    <property type="component" value="Unassembled WGS sequence"/>
</dbReference>
<gene>
    <name evidence="1" type="ORF">VO63_19850</name>
</gene>
<comment type="caution">
    <text evidence="1">The sequence shown here is derived from an EMBL/GenBank/DDBJ whole genome shotgun (WGS) entry which is preliminary data.</text>
</comment>
<evidence type="ECO:0000313" key="1">
    <source>
        <dbReference type="EMBL" id="KKZ72046.1"/>
    </source>
</evidence>
<name>A0A2P2GKL2_STREW</name>